<gene>
    <name evidence="1" type="ORF">L6164_024782</name>
</gene>
<dbReference type="EMBL" id="CM039435">
    <property type="protein sequence ID" value="KAI4316842.1"/>
    <property type="molecule type" value="Genomic_DNA"/>
</dbReference>
<reference evidence="1 2" key="1">
    <citation type="journal article" date="2022" name="DNA Res.">
        <title>Chromosomal-level genome assembly of the orchid tree Bauhinia variegata (Leguminosae; Cercidoideae) supports the allotetraploid origin hypothesis of Bauhinia.</title>
        <authorList>
            <person name="Zhong Y."/>
            <person name="Chen Y."/>
            <person name="Zheng D."/>
            <person name="Pang J."/>
            <person name="Liu Y."/>
            <person name="Luo S."/>
            <person name="Meng S."/>
            <person name="Qian L."/>
            <person name="Wei D."/>
            <person name="Dai S."/>
            <person name="Zhou R."/>
        </authorList>
    </citation>
    <scope>NUCLEOTIDE SEQUENCE [LARGE SCALE GENOMIC DNA]</scope>
    <source>
        <strain evidence="1">BV-YZ2020</strain>
    </source>
</reference>
<proteinExistence type="predicted"/>
<comment type="caution">
    <text evidence="1">The sequence shown here is derived from an EMBL/GenBank/DDBJ whole genome shotgun (WGS) entry which is preliminary data.</text>
</comment>
<sequence length="74" mass="8144">MKLRGDLVYQFCYGSTVYNFPIELIDAEIITMVEAKTLTTATVSARTGKGPRAELVIFDFKDSLASVTLISADH</sequence>
<dbReference type="Proteomes" id="UP000828941">
    <property type="component" value="Chromosome 10"/>
</dbReference>
<organism evidence="1 2">
    <name type="scientific">Bauhinia variegata</name>
    <name type="common">Purple orchid tree</name>
    <name type="synonym">Phanera variegata</name>
    <dbReference type="NCBI Taxonomy" id="167791"/>
    <lineage>
        <taxon>Eukaryota</taxon>
        <taxon>Viridiplantae</taxon>
        <taxon>Streptophyta</taxon>
        <taxon>Embryophyta</taxon>
        <taxon>Tracheophyta</taxon>
        <taxon>Spermatophyta</taxon>
        <taxon>Magnoliopsida</taxon>
        <taxon>eudicotyledons</taxon>
        <taxon>Gunneridae</taxon>
        <taxon>Pentapetalae</taxon>
        <taxon>rosids</taxon>
        <taxon>fabids</taxon>
        <taxon>Fabales</taxon>
        <taxon>Fabaceae</taxon>
        <taxon>Cercidoideae</taxon>
        <taxon>Cercideae</taxon>
        <taxon>Bauhiniinae</taxon>
        <taxon>Bauhinia</taxon>
    </lineage>
</organism>
<evidence type="ECO:0000313" key="1">
    <source>
        <dbReference type="EMBL" id="KAI4316842.1"/>
    </source>
</evidence>
<accession>A0ACB9LYK2</accession>
<keyword evidence="2" id="KW-1185">Reference proteome</keyword>
<protein>
    <submittedName>
        <fullName evidence="1">Uncharacterized protein</fullName>
    </submittedName>
</protein>
<name>A0ACB9LYK2_BAUVA</name>
<evidence type="ECO:0000313" key="2">
    <source>
        <dbReference type="Proteomes" id="UP000828941"/>
    </source>
</evidence>